<name>A0A1V0UUV9_9BACL</name>
<protein>
    <submittedName>
        <fullName evidence="1">Uncharacterized protein</fullName>
    </submittedName>
</protein>
<proteinExistence type="predicted"/>
<sequence length="69" mass="8568">MWYVAILLVAFGTLIYALYYNTRNYRQFKKVMTESERRMREFDVEYEEVSARIAEGREGMKRRKRLYDR</sequence>
<reference evidence="1 2" key="1">
    <citation type="submission" date="2017-03" db="EMBL/GenBank/DDBJ databases">
        <title>Paenibacillus larvae genome sequencing.</title>
        <authorList>
            <person name="Dingman D.W."/>
        </authorList>
    </citation>
    <scope>NUCLEOTIDE SEQUENCE [LARGE SCALE GENOMIC DNA]</scope>
    <source>
        <strain evidence="1 2">SAG 10367</strain>
    </source>
</reference>
<organism evidence="1 2">
    <name type="scientific">Paenibacillus larvae subsp. pulvifaciens</name>
    <dbReference type="NCBI Taxonomy" id="1477"/>
    <lineage>
        <taxon>Bacteria</taxon>
        <taxon>Bacillati</taxon>
        <taxon>Bacillota</taxon>
        <taxon>Bacilli</taxon>
        <taxon>Bacillales</taxon>
        <taxon>Paenibacillaceae</taxon>
        <taxon>Paenibacillus</taxon>
    </lineage>
</organism>
<accession>A0A1V0UUV9</accession>
<dbReference type="EMBL" id="CP020557">
    <property type="protein sequence ID" value="ARF68941.1"/>
    <property type="molecule type" value="Genomic_DNA"/>
</dbReference>
<dbReference type="AlphaFoldDB" id="A0A1V0UUV9"/>
<gene>
    <name evidence="1" type="ORF">B7C51_15735</name>
</gene>
<evidence type="ECO:0000313" key="1">
    <source>
        <dbReference type="EMBL" id="ARF68941.1"/>
    </source>
</evidence>
<evidence type="ECO:0000313" key="2">
    <source>
        <dbReference type="Proteomes" id="UP000192727"/>
    </source>
</evidence>
<dbReference type="Proteomes" id="UP000192727">
    <property type="component" value="Chromosome"/>
</dbReference>
<dbReference type="RefSeq" id="WP_083040786.1">
    <property type="nucleotide sequence ID" value="NZ_CP020557.1"/>
</dbReference>